<accession>A0A433D644</accession>
<keyword evidence="3 7" id="KW-0812">Transmembrane</keyword>
<dbReference type="GO" id="GO:0030258">
    <property type="term" value="P:lipid modification"/>
    <property type="evidence" value="ECO:0007669"/>
    <property type="project" value="TreeGrafter"/>
</dbReference>
<dbReference type="AlphaFoldDB" id="A0A433D644"/>
<name>A0A433D644_9FUNG</name>
<proteinExistence type="predicted"/>
<keyword evidence="6" id="KW-0012">Acyltransferase</keyword>
<feature type="transmembrane region" description="Helical" evidence="7">
    <location>
        <begin position="505"/>
        <end position="524"/>
    </location>
</feature>
<evidence type="ECO:0000256" key="6">
    <source>
        <dbReference type="ARBA" id="ARBA00023315"/>
    </source>
</evidence>
<evidence type="ECO:0000313" key="9">
    <source>
        <dbReference type="Proteomes" id="UP000268093"/>
    </source>
</evidence>
<evidence type="ECO:0000256" key="1">
    <source>
        <dbReference type="ARBA" id="ARBA00004141"/>
    </source>
</evidence>
<evidence type="ECO:0000256" key="5">
    <source>
        <dbReference type="ARBA" id="ARBA00023136"/>
    </source>
</evidence>
<feature type="transmembrane region" description="Helical" evidence="7">
    <location>
        <begin position="85"/>
        <end position="111"/>
    </location>
</feature>
<dbReference type="GO" id="GO:0003841">
    <property type="term" value="F:1-acylglycerol-3-phosphate O-acyltransferase activity"/>
    <property type="evidence" value="ECO:0007669"/>
    <property type="project" value="TreeGrafter"/>
</dbReference>
<feature type="transmembrane region" description="Helical" evidence="7">
    <location>
        <begin position="257"/>
        <end position="276"/>
    </location>
</feature>
<feature type="transmembrane region" description="Helical" evidence="7">
    <location>
        <begin position="56"/>
        <end position="73"/>
    </location>
</feature>
<feature type="transmembrane region" description="Helical" evidence="7">
    <location>
        <begin position="474"/>
        <end position="499"/>
    </location>
</feature>
<dbReference type="InterPro" id="IPR049941">
    <property type="entry name" value="LPLAT_7/PORCN-like"/>
</dbReference>
<dbReference type="PANTHER" id="PTHR13906">
    <property type="entry name" value="PORCUPINE"/>
    <property type="match status" value="1"/>
</dbReference>
<evidence type="ECO:0000256" key="2">
    <source>
        <dbReference type="ARBA" id="ARBA00022679"/>
    </source>
</evidence>
<sequence>MATVTWPILPQEFNQTPLLFAALSTSFRSATPMFFDQFFERLSVLSGGIPADHLKIAFSVLLTYPYAVIFNNLPNNPQAKHLFSIFITTITFAWFHELYVGFIHLITGILMTYAIMKYNRGKWAPVAVFVLTMAHMSYCHIVRQMEGHLGDAGFDHTGPQMVLTMKLTSFAFNVYDGTKLESKLSEYQRSKQIRTFPSLIEYMGWALFFGGFLGGPAFEFADYKNFVDMTVFTVKDEKTGKTKMFKPNGTVPALRKLGLSFVFVVVLATVAPHFNVQAALKPEWASEAFWKKYIVMRTCDVYRDTSHHPIVAFSLSLYNHRFLFVQVVSFCVRVKYYIIWLMAEGACILCGLGFNGYDAKTGTAKWNRVPNIDVVGYETAQNIKELLESWNMRTNVWLKNYVYLRVTPPGAKPGFLSTLVTFGTSALWHGFHPGYYLTFVTGALLQNTGKTLRRNLRPLTLTPDLKEALPIKPYYDLLGCLVTHAALNYVVMPFVILSFSDSIRLWASLLFYTHVGVVVIEAFFRLGGKKYLQGLQKRRVEQAGLQLKEIPESSKVVVSEMGVPETATEGGVQVGRVKME</sequence>
<dbReference type="GO" id="GO:0005783">
    <property type="term" value="C:endoplasmic reticulum"/>
    <property type="evidence" value="ECO:0007669"/>
    <property type="project" value="TreeGrafter"/>
</dbReference>
<keyword evidence="5 7" id="KW-0472">Membrane</keyword>
<dbReference type="Pfam" id="PF03062">
    <property type="entry name" value="MBOAT"/>
    <property type="match status" value="2"/>
</dbReference>
<evidence type="ECO:0008006" key="10">
    <source>
        <dbReference type="Google" id="ProtNLM"/>
    </source>
</evidence>
<gene>
    <name evidence="8" type="ORF">BC936DRAFT_147095</name>
</gene>
<dbReference type="PANTHER" id="PTHR13906:SF4">
    <property type="entry name" value="LYSOPHOSPHOLIPID ACYLTRANSFERASE 6"/>
    <property type="match status" value="1"/>
</dbReference>
<dbReference type="GO" id="GO:0016020">
    <property type="term" value="C:membrane"/>
    <property type="evidence" value="ECO:0007669"/>
    <property type="project" value="UniProtKB-SubCell"/>
</dbReference>
<dbReference type="OrthoDB" id="286734at2759"/>
<protein>
    <recommendedName>
        <fullName evidence="10">MBOAT, membrane-bound O-acyltransferase family-domain-containing protein</fullName>
    </recommendedName>
</protein>
<comment type="caution">
    <text evidence="8">The sequence shown here is derived from an EMBL/GenBank/DDBJ whole genome shotgun (WGS) entry which is preliminary data.</text>
</comment>
<dbReference type="EMBL" id="RBNI01006009">
    <property type="protein sequence ID" value="RUP46316.1"/>
    <property type="molecule type" value="Genomic_DNA"/>
</dbReference>
<comment type="subcellular location">
    <subcellularLocation>
        <location evidence="1">Membrane</location>
        <topology evidence="1">Multi-pass membrane protein</topology>
    </subcellularLocation>
</comment>
<keyword evidence="2" id="KW-0808">Transferase</keyword>
<organism evidence="8 9">
    <name type="scientific">Jimgerdemannia flammicorona</name>
    <dbReference type="NCBI Taxonomy" id="994334"/>
    <lineage>
        <taxon>Eukaryota</taxon>
        <taxon>Fungi</taxon>
        <taxon>Fungi incertae sedis</taxon>
        <taxon>Mucoromycota</taxon>
        <taxon>Mucoromycotina</taxon>
        <taxon>Endogonomycetes</taxon>
        <taxon>Endogonales</taxon>
        <taxon>Endogonaceae</taxon>
        <taxon>Jimgerdemannia</taxon>
    </lineage>
</organism>
<evidence type="ECO:0000256" key="7">
    <source>
        <dbReference type="SAM" id="Phobius"/>
    </source>
</evidence>
<reference evidence="8 9" key="1">
    <citation type="journal article" date="2018" name="New Phytol.">
        <title>Phylogenomics of Endogonaceae and evolution of mycorrhizas within Mucoromycota.</title>
        <authorList>
            <person name="Chang Y."/>
            <person name="Desiro A."/>
            <person name="Na H."/>
            <person name="Sandor L."/>
            <person name="Lipzen A."/>
            <person name="Clum A."/>
            <person name="Barry K."/>
            <person name="Grigoriev I.V."/>
            <person name="Martin F.M."/>
            <person name="Stajich J.E."/>
            <person name="Smith M.E."/>
            <person name="Bonito G."/>
            <person name="Spatafora J.W."/>
        </authorList>
    </citation>
    <scope>NUCLEOTIDE SEQUENCE [LARGE SCALE GENOMIC DNA]</scope>
    <source>
        <strain evidence="8 9">GMNB39</strain>
    </source>
</reference>
<dbReference type="Proteomes" id="UP000268093">
    <property type="component" value="Unassembled WGS sequence"/>
</dbReference>
<keyword evidence="4 7" id="KW-1133">Transmembrane helix</keyword>
<keyword evidence="9" id="KW-1185">Reference proteome</keyword>
<evidence type="ECO:0000313" key="8">
    <source>
        <dbReference type="EMBL" id="RUP46316.1"/>
    </source>
</evidence>
<dbReference type="InterPro" id="IPR004299">
    <property type="entry name" value="MBOAT_fam"/>
</dbReference>
<dbReference type="GO" id="GO:0047184">
    <property type="term" value="F:1-acylglycerophosphocholine O-acyltransferase activity"/>
    <property type="evidence" value="ECO:0007669"/>
    <property type="project" value="TreeGrafter"/>
</dbReference>
<feature type="transmembrane region" description="Helical" evidence="7">
    <location>
        <begin position="199"/>
        <end position="218"/>
    </location>
</feature>
<evidence type="ECO:0000256" key="3">
    <source>
        <dbReference type="ARBA" id="ARBA00022692"/>
    </source>
</evidence>
<evidence type="ECO:0000256" key="4">
    <source>
        <dbReference type="ARBA" id="ARBA00022989"/>
    </source>
</evidence>
<dbReference type="GO" id="GO:0046474">
    <property type="term" value="P:glycerophospholipid biosynthetic process"/>
    <property type="evidence" value="ECO:0007669"/>
    <property type="project" value="TreeGrafter"/>
</dbReference>
<feature type="transmembrane region" description="Helical" evidence="7">
    <location>
        <begin position="123"/>
        <end position="141"/>
    </location>
</feature>